<dbReference type="CDD" id="cd17949">
    <property type="entry name" value="DEADc_DDX31"/>
    <property type="match status" value="1"/>
</dbReference>
<dbReference type="GO" id="GO:0003723">
    <property type="term" value="F:RNA binding"/>
    <property type="evidence" value="ECO:0007669"/>
    <property type="project" value="UniProtKB-UniRule"/>
</dbReference>
<dbReference type="SUPFAM" id="SSF52540">
    <property type="entry name" value="P-loop containing nucleoside triphosphate hydrolases"/>
    <property type="match status" value="1"/>
</dbReference>
<keyword evidence="2" id="KW-0690">Ribosome biogenesis</keyword>
<keyword evidence="5 9" id="KW-0378">Hydrolase</keyword>
<keyword evidence="8 9" id="KW-0694">RNA-binding</keyword>
<sequence length="892" mass="97281">MDDDGLIFNFATTNIAPPKPSAAAAAKGKSQRWKDRVKSRQAAKHEATKQEQHDTQNQKNTAAAASFKEKPMPQRQHIKFDSGSTQENNTQQQEVERLLGEMGKGGGSKASATGTGAGVSTASQPSAQAGKQIISSLFTKNPEIPKLARDGGQELRVSSNAAGDSSFAGLGLDSDIVGFLSSKMEISNPTAIQTNAIPVLLGNDQAAQDGDNGGDDDAFNFETSMKVEHDVFIQAATGSGKTLSYLLPIVHRILRATQTATSGGPASRELGTFAVILTPTRELAQQVYETTQTLVNMTVGQGAGSKKRLHWMVPGIVIGGDSKQSEKARLRKGVTILACTPGRLLDHLENTQAFCVDNLRWLVLDEADRLLELGFEDTLRKILALFEERAGQRRRVLGHSSVATSLELPRRRINVLCSATLRDNVRRLADEALVNPKFVSATSVYDNADQAAEAARSRKRDRLMAEDIEDGRVGKRAHAYDGEDEDGAGQNEDGQGEGEDQGDFAVPSQLVQKAVIVPAKLRLVTLVALLKNTLRQQPTSKIIVFLSCKDAVDFMYFMLSYGATQADSEQADEGEAAYADDLFNTEEGDGNGDKDDDGSSKKSRSQRPTGGRGGPQLTATDIHLQSNVFPGVNMFRLHGSMQQKQRTETFTTFSRSQHASVLFTTDVAARGLDLPNVTSIVQYDAPTDLASYLHRVGRTARLGRVGHAHLFLLPSEAAYLTVLSERGLRPQDESVETILRMSAKSEGSRRSAEWQQRAAEWQLLFERFVLSNITAMRLAKQAFLSSIRAYATHGAAEKRIFHVRFLHFGHLAKAFALRETPAQVAEGKGNNQKAVEVRLEKKVRREREEKERKKPRFVKGNEISEFAVGDVSAYYGPRVRRGAGAGSDGDSD</sequence>
<evidence type="ECO:0000256" key="3">
    <source>
        <dbReference type="ARBA" id="ARBA00022552"/>
    </source>
</evidence>
<proteinExistence type="inferred from homology"/>
<dbReference type="Pfam" id="PF00271">
    <property type="entry name" value="Helicase_C"/>
    <property type="match status" value="1"/>
</dbReference>
<feature type="compositionally biased region" description="Basic and acidic residues" evidence="10">
    <location>
        <begin position="32"/>
        <end position="56"/>
    </location>
</feature>
<dbReference type="Pfam" id="PF00270">
    <property type="entry name" value="DEAD"/>
    <property type="match status" value="1"/>
</dbReference>
<comment type="similarity">
    <text evidence="9">Belongs to the DEAD box helicase family.</text>
</comment>
<dbReference type="CDD" id="cd18787">
    <property type="entry name" value="SF2_C_DEAD"/>
    <property type="match status" value="1"/>
</dbReference>
<feature type="compositionally biased region" description="Low complexity" evidence="10">
    <location>
        <begin position="109"/>
        <end position="123"/>
    </location>
</feature>
<feature type="domain" description="Helicase ATP-binding" evidence="11">
    <location>
        <begin position="222"/>
        <end position="439"/>
    </location>
</feature>
<keyword evidence="14" id="KW-1185">Reference proteome</keyword>
<dbReference type="AlphaFoldDB" id="A0A9W7Y7J6"/>
<dbReference type="OrthoDB" id="422663at2759"/>
<dbReference type="GO" id="GO:0016787">
    <property type="term" value="F:hydrolase activity"/>
    <property type="evidence" value="ECO:0007669"/>
    <property type="project" value="UniProtKB-KW"/>
</dbReference>
<name>A0A9W7Y7J6_9FUNG</name>
<evidence type="ECO:0000259" key="12">
    <source>
        <dbReference type="PROSITE" id="PS51194"/>
    </source>
</evidence>
<keyword evidence="7 9" id="KW-0067">ATP-binding</keyword>
<dbReference type="SMART" id="SM00490">
    <property type="entry name" value="HELICc"/>
    <property type="match status" value="1"/>
</dbReference>
<dbReference type="Gene3D" id="3.40.50.300">
    <property type="entry name" value="P-loop containing nucleotide triphosphate hydrolases"/>
    <property type="match status" value="2"/>
</dbReference>
<keyword evidence="3" id="KW-0698">rRNA processing</keyword>
<comment type="caution">
    <text evidence="13">The sequence shown here is derived from an EMBL/GenBank/DDBJ whole genome shotgun (WGS) entry which is preliminary data.</text>
</comment>
<evidence type="ECO:0000313" key="14">
    <source>
        <dbReference type="Proteomes" id="UP001149813"/>
    </source>
</evidence>
<evidence type="ECO:0000256" key="7">
    <source>
        <dbReference type="ARBA" id="ARBA00022840"/>
    </source>
</evidence>
<dbReference type="InterPro" id="IPR011545">
    <property type="entry name" value="DEAD/DEAH_box_helicase_dom"/>
</dbReference>
<dbReference type="GO" id="GO:0005524">
    <property type="term" value="F:ATP binding"/>
    <property type="evidence" value="ECO:0007669"/>
    <property type="project" value="UniProtKB-UniRule"/>
</dbReference>
<dbReference type="GO" id="GO:0005730">
    <property type="term" value="C:nucleolus"/>
    <property type="evidence" value="ECO:0007669"/>
    <property type="project" value="UniProtKB-SubCell"/>
</dbReference>
<gene>
    <name evidence="13" type="primary">DBP7</name>
    <name evidence="13" type="ORF">LPJ53_000928</name>
</gene>
<dbReference type="InterPro" id="IPR000629">
    <property type="entry name" value="RNA-helicase_DEAD-box_CS"/>
</dbReference>
<evidence type="ECO:0000256" key="6">
    <source>
        <dbReference type="ARBA" id="ARBA00022806"/>
    </source>
</evidence>
<evidence type="ECO:0000256" key="2">
    <source>
        <dbReference type="ARBA" id="ARBA00022517"/>
    </source>
</evidence>
<evidence type="ECO:0000256" key="9">
    <source>
        <dbReference type="RuleBase" id="RU365068"/>
    </source>
</evidence>
<accession>A0A9W7Y7J6</accession>
<dbReference type="GO" id="GO:0003724">
    <property type="term" value="F:RNA helicase activity"/>
    <property type="evidence" value="ECO:0007669"/>
    <property type="project" value="UniProtKB-EC"/>
</dbReference>
<dbReference type="PROSITE" id="PS51194">
    <property type="entry name" value="HELICASE_CTER"/>
    <property type="match status" value="1"/>
</dbReference>
<dbReference type="PROSITE" id="PS00039">
    <property type="entry name" value="DEAD_ATP_HELICASE"/>
    <property type="match status" value="1"/>
</dbReference>
<dbReference type="SMART" id="SM01178">
    <property type="entry name" value="DUF4217"/>
    <property type="match status" value="1"/>
</dbReference>
<dbReference type="Pfam" id="PF13959">
    <property type="entry name" value="CTE_SPB4"/>
    <property type="match status" value="1"/>
</dbReference>
<comment type="subcellular location">
    <subcellularLocation>
        <location evidence="1">Nucleus</location>
        <location evidence="1">Nucleolus</location>
    </subcellularLocation>
</comment>
<evidence type="ECO:0000256" key="8">
    <source>
        <dbReference type="ARBA" id="ARBA00022884"/>
    </source>
</evidence>
<dbReference type="PROSITE" id="PS51192">
    <property type="entry name" value="HELICASE_ATP_BIND_1"/>
    <property type="match status" value="1"/>
</dbReference>
<dbReference type="Proteomes" id="UP001149813">
    <property type="component" value="Unassembled WGS sequence"/>
</dbReference>
<dbReference type="InterPro" id="IPR014001">
    <property type="entry name" value="Helicase_ATP-bd"/>
</dbReference>
<comment type="catalytic activity">
    <reaction evidence="9">
        <text>ATP + H2O = ADP + phosphate + H(+)</text>
        <dbReference type="Rhea" id="RHEA:13065"/>
        <dbReference type="ChEBI" id="CHEBI:15377"/>
        <dbReference type="ChEBI" id="CHEBI:15378"/>
        <dbReference type="ChEBI" id="CHEBI:30616"/>
        <dbReference type="ChEBI" id="CHEBI:43474"/>
        <dbReference type="ChEBI" id="CHEBI:456216"/>
        <dbReference type="EC" id="3.6.4.13"/>
    </reaction>
</comment>
<feature type="region of interest" description="Disordered" evidence="10">
    <location>
        <begin position="1"/>
        <end position="128"/>
    </location>
</feature>
<evidence type="ECO:0000259" key="11">
    <source>
        <dbReference type="PROSITE" id="PS51192"/>
    </source>
</evidence>
<dbReference type="PANTHER" id="PTHR24031">
    <property type="entry name" value="RNA HELICASE"/>
    <property type="match status" value="1"/>
</dbReference>
<dbReference type="InterPro" id="IPR001650">
    <property type="entry name" value="Helicase_C-like"/>
</dbReference>
<protein>
    <recommendedName>
        <fullName evidence="9">ATP-dependent RNA helicase</fullName>
        <ecNumber evidence="9">3.6.4.13</ecNumber>
    </recommendedName>
</protein>
<dbReference type="InterPro" id="IPR025313">
    <property type="entry name" value="SPB4-like_CTE"/>
</dbReference>
<comment type="function">
    <text evidence="9">RNA helicase.</text>
</comment>
<evidence type="ECO:0000256" key="1">
    <source>
        <dbReference type="ARBA" id="ARBA00004604"/>
    </source>
</evidence>
<feature type="region of interest" description="Disordered" evidence="10">
    <location>
        <begin position="474"/>
        <end position="503"/>
    </location>
</feature>
<evidence type="ECO:0000256" key="4">
    <source>
        <dbReference type="ARBA" id="ARBA00022741"/>
    </source>
</evidence>
<dbReference type="SMART" id="SM00487">
    <property type="entry name" value="DEXDc"/>
    <property type="match status" value="1"/>
</dbReference>
<keyword evidence="6 9" id="KW-0347">Helicase</keyword>
<evidence type="ECO:0000256" key="10">
    <source>
        <dbReference type="SAM" id="MobiDB-lite"/>
    </source>
</evidence>
<feature type="compositionally biased region" description="Basic and acidic residues" evidence="10">
    <location>
        <begin position="591"/>
        <end position="600"/>
    </location>
</feature>
<comment type="domain">
    <text evidence="9">The Q motif is unique to and characteristic of the DEAD box family of RNA helicases and controls ATP binding and hydrolysis.</text>
</comment>
<feature type="region of interest" description="Disordered" evidence="10">
    <location>
        <begin position="583"/>
        <end position="620"/>
    </location>
</feature>
<evidence type="ECO:0000313" key="13">
    <source>
        <dbReference type="EMBL" id="KAJ1724860.1"/>
    </source>
</evidence>
<feature type="domain" description="Helicase C-terminal" evidence="12">
    <location>
        <begin position="525"/>
        <end position="742"/>
    </location>
</feature>
<keyword evidence="4 9" id="KW-0547">Nucleotide-binding</keyword>
<dbReference type="GO" id="GO:0006364">
    <property type="term" value="P:rRNA processing"/>
    <property type="evidence" value="ECO:0007669"/>
    <property type="project" value="UniProtKB-KW"/>
</dbReference>
<organism evidence="13 14">
    <name type="scientific">Coemansia erecta</name>
    <dbReference type="NCBI Taxonomy" id="147472"/>
    <lineage>
        <taxon>Eukaryota</taxon>
        <taxon>Fungi</taxon>
        <taxon>Fungi incertae sedis</taxon>
        <taxon>Zoopagomycota</taxon>
        <taxon>Kickxellomycotina</taxon>
        <taxon>Kickxellomycetes</taxon>
        <taxon>Kickxellales</taxon>
        <taxon>Kickxellaceae</taxon>
        <taxon>Coemansia</taxon>
    </lineage>
</organism>
<dbReference type="EMBL" id="JANBOJ010000019">
    <property type="protein sequence ID" value="KAJ1724860.1"/>
    <property type="molecule type" value="Genomic_DNA"/>
</dbReference>
<reference evidence="13" key="1">
    <citation type="submission" date="2022-07" db="EMBL/GenBank/DDBJ databases">
        <title>Phylogenomic reconstructions and comparative analyses of Kickxellomycotina fungi.</title>
        <authorList>
            <person name="Reynolds N.K."/>
            <person name="Stajich J.E."/>
            <person name="Barry K."/>
            <person name="Grigoriev I.V."/>
            <person name="Crous P."/>
            <person name="Smith M.E."/>
        </authorList>
    </citation>
    <scope>NUCLEOTIDE SEQUENCE</scope>
    <source>
        <strain evidence="13">NBRC 32514</strain>
    </source>
</reference>
<dbReference type="EC" id="3.6.4.13" evidence="9"/>
<evidence type="ECO:0000256" key="5">
    <source>
        <dbReference type="ARBA" id="ARBA00022801"/>
    </source>
</evidence>
<dbReference type="InterPro" id="IPR027417">
    <property type="entry name" value="P-loop_NTPase"/>
</dbReference>